<protein>
    <submittedName>
        <fullName evidence="1">Uncharacterized protein</fullName>
    </submittedName>
</protein>
<reference evidence="1 2" key="1">
    <citation type="submission" date="2019-05" db="EMBL/GenBank/DDBJ databases">
        <title>Draft genome sequence of Actinomadura sp. 14C53.</title>
        <authorList>
            <person name="Saricaoglu S."/>
            <person name="Isik K."/>
        </authorList>
    </citation>
    <scope>NUCLEOTIDE SEQUENCE [LARGE SCALE GENOMIC DNA]</scope>
    <source>
        <strain evidence="1 2">14C53</strain>
    </source>
</reference>
<accession>A0A5C4JAU2</accession>
<name>A0A5C4JAU2_9ACTN</name>
<dbReference type="Proteomes" id="UP000309174">
    <property type="component" value="Unassembled WGS sequence"/>
</dbReference>
<comment type="caution">
    <text evidence="1">The sequence shown here is derived from an EMBL/GenBank/DDBJ whole genome shotgun (WGS) entry which is preliminary data.</text>
</comment>
<evidence type="ECO:0000313" key="1">
    <source>
        <dbReference type="EMBL" id="TMQ98306.1"/>
    </source>
</evidence>
<keyword evidence="2" id="KW-1185">Reference proteome</keyword>
<sequence length="101" mass="10801">MGDKSVDVQKLQDHSKEVNFIAEDNLKAAAKILNAGGVFDLEGGDFSVTCAAASAAYPMAVQFAFEDIKLEARTAVSFAERIRRAAMNYGEADDAANVGQR</sequence>
<proteinExistence type="predicted"/>
<evidence type="ECO:0000313" key="2">
    <source>
        <dbReference type="Proteomes" id="UP000309174"/>
    </source>
</evidence>
<gene>
    <name evidence="1" type="ORF">ETD83_19305</name>
</gene>
<dbReference type="AlphaFoldDB" id="A0A5C4JAU2"/>
<dbReference type="RefSeq" id="WP_138646534.1">
    <property type="nucleotide sequence ID" value="NZ_VCKW01000094.1"/>
</dbReference>
<dbReference type="EMBL" id="VCKW01000094">
    <property type="protein sequence ID" value="TMQ98306.1"/>
    <property type="molecule type" value="Genomic_DNA"/>
</dbReference>
<organism evidence="1 2">
    <name type="scientific">Actinomadura soli</name>
    <dbReference type="NCBI Taxonomy" id="2508997"/>
    <lineage>
        <taxon>Bacteria</taxon>
        <taxon>Bacillati</taxon>
        <taxon>Actinomycetota</taxon>
        <taxon>Actinomycetes</taxon>
        <taxon>Streptosporangiales</taxon>
        <taxon>Thermomonosporaceae</taxon>
        <taxon>Actinomadura</taxon>
    </lineage>
</organism>